<dbReference type="Pfam" id="PF00293">
    <property type="entry name" value="NUDIX"/>
    <property type="match status" value="1"/>
</dbReference>
<dbReference type="RefSeq" id="WP_092329807.1">
    <property type="nucleotide sequence ID" value="NZ_FNCP01000002.1"/>
</dbReference>
<organism evidence="8 9">
    <name type="scientific">Desulfosporosinus hippei DSM 8344</name>
    <dbReference type="NCBI Taxonomy" id="1121419"/>
    <lineage>
        <taxon>Bacteria</taxon>
        <taxon>Bacillati</taxon>
        <taxon>Bacillota</taxon>
        <taxon>Clostridia</taxon>
        <taxon>Eubacteriales</taxon>
        <taxon>Desulfitobacteriaceae</taxon>
        <taxon>Desulfosporosinus</taxon>
    </lineage>
</organism>
<evidence type="ECO:0000256" key="1">
    <source>
        <dbReference type="ARBA" id="ARBA00001936"/>
    </source>
</evidence>
<dbReference type="InterPro" id="IPR000086">
    <property type="entry name" value="NUDIX_hydrolase_dom"/>
</dbReference>
<dbReference type="PANTHER" id="PTHR12992:SF11">
    <property type="entry name" value="MITOCHONDRIAL COENZYME A DIPHOSPHATASE NUDT8"/>
    <property type="match status" value="1"/>
</dbReference>
<evidence type="ECO:0000256" key="5">
    <source>
        <dbReference type="ARBA" id="ARBA00022842"/>
    </source>
</evidence>
<keyword evidence="4" id="KW-0378">Hydrolase</keyword>
<protein>
    <submittedName>
        <fullName evidence="8">8-oxo-dGTP pyrophosphatase MutT, NUDIX family</fullName>
    </submittedName>
</protein>
<dbReference type="InterPro" id="IPR045121">
    <property type="entry name" value="CoAse"/>
</dbReference>
<evidence type="ECO:0000259" key="7">
    <source>
        <dbReference type="PROSITE" id="PS51462"/>
    </source>
</evidence>
<dbReference type="GO" id="GO:0010945">
    <property type="term" value="F:coenzyme A diphosphatase activity"/>
    <property type="evidence" value="ECO:0007669"/>
    <property type="project" value="InterPro"/>
</dbReference>
<name>A0A1G7TNK8_9FIRM</name>
<dbReference type="Proteomes" id="UP000198656">
    <property type="component" value="Unassembled WGS sequence"/>
</dbReference>
<dbReference type="PROSITE" id="PS51462">
    <property type="entry name" value="NUDIX"/>
    <property type="match status" value="1"/>
</dbReference>
<keyword evidence="5" id="KW-0460">Magnesium</keyword>
<dbReference type="SUPFAM" id="SSF55811">
    <property type="entry name" value="Nudix"/>
    <property type="match status" value="1"/>
</dbReference>
<sequence>MNKSRLDGLIKRWPALPGINGKEEFFNSAVLALLLPVNGDYHFVFQKRSASIRQGGEICFPGGKFDPTKDADFKETALRETVEELGVSPEKISVIGPLDTIISIMGTTVDAFLGVLDISSLDELNINSDEVERIFSVPVSYFENNEPELYQVSITAHPSYINQAGEEIVLFPAKELGLPERYTRPWGNIMNNIFVYKVAGEVIWGITARLIRDVIGKIKA</sequence>
<keyword evidence="6" id="KW-0464">Manganese</keyword>
<dbReference type="EMBL" id="FNCP01000002">
    <property type="protein sequence ID" value="SDG36781.1"/>
    <property type="molecule type" value="Genomic_DNA"/>
</dbReference>
<comment type="cofactor">
    <cofactor evidence="2">
        <name>Mg(2+)</name>
        <dbReference type="ChEBI" id="CHEBI:18420"/>
    </cofactor>
</comment>
<dbReference type="STRING" id="1121419.SAMN05443529_102296"/>
<dbReference type="InterPro" id="IPR015797">
    <property type="entry name" value="NUDIX_hydrolase-like_dom_sf"/>
</dbReference>
<evidence type="ECO:0000313" key="8">
    <source>
        <dbReference type="EMBL" id="SDG36781.1"/>
    </source>
</evidence>
<comment type="cofactor">
    <cofactor evidence="1">
        <name>Mn(2+)</name>
        <dbReference type="ChEBI" id="CHEBI:29035"/>
    </cofactor>
</comment>
<reference evidence="9" key="1">
    <citation type="submission" date="2016-10" db="EMBL/GenBank/DDBJ databases">
        <authorList>
            <person name="Varghese N."/>
            <person name="Submissions S."/>
        </authorList>
    </citation>
    <scope>NUCLEOTIDE SEQUENCE [LARGE SCALE GENOMIC DNA]</scope>
    <source>
        <strain evidence="9">DSM 8344</strain>
    </source>
</reference>
<dbReference type="PANTHER" id="PTHR12992">
    <property type="entry name" value="NUDIX HYDROLASE"/>
    <property type="match status" value="1"/>
</dbReference>
<proteinExistence type="predicted"/>
<dbReference type="AlphaFoldDB" id="A0A1G7TNK8"/>
<dbReference type="Gene3D" id="3.90.79.10">
    <property type="entry name" value="Nucleoside Triphosphate Pyrophosphohydrolase"/>
    <property type="match status" value="1"/>
</dbReference>
<dbReference type="OrthoDB" id="9802805at2"/>
<gene>
    <name evidence="8" type="ORF">SAMN05443529_102296</name>
</gene>
<evidence type="ECO:0000313" key="9">
    <source>
        <dbReference type="Proteomes" id="UP000198656"/>
    </source>
</evidence>
<evidence type="ECO:0000256" key="4">
    <source>
        <dbReference type="ARBA" id="ARBA00022801"/>
    </source>
</evidence>
<evidence type="ECO:0000256" key="3">
    <source>
        <dbReference type="ARBA" id="ARBA00022723"/>
    </source>
</evidence>
<evidence type="ECO:0000256" key="6">
    <source>
        <dbReference type="ARBA" id="ARBA00023211"/>
    </source>
</evidence>
<accession>A0A1G7TNK8</accession>
<feature type="domain" description="Nudix hydrolase" evidence="7">
    <location>
        <begin position="25"/>
        <end position="165"/>
    </location>
</feature>
<keyword evidence="3" id="KW-0479">Metal-binding</keyword>
<evidence type="ECO:0000256" key="2">
    <source>
        <dbReference type="ARBA" id="ARBA00001946"/>
    </source>
</evidence>
<dbReference type="GO" id="GO:0046872">
    <property type="term" value="F:metal ion binding"/>
    <property type="evidence" value="ECO:0007669"/>
    <property type="project" value="UniProtKB-KW"/>
</dbReference>
<keyword evidence="9" id="KW-1185">Reference proteome</keyword>
<dbReference type="CDD" id="cd03426">
    <property type="entry name" value="NUDIX_CoAse_Nudt7"/>
    <property type="match status" value="1"/>
</dbReference>